<sequence>MIMKFVKILPLLCMVMASTAQADNLVDRLNQVDQGLQSAQNAVNSTQNSIRDGQNRIDNTQRSIDEIKDGTYVENRVNNKVRNTKRRAVDNLIQRSNNAIRKATNTY</sequence>
<gene>
    <name evidence="3" type="ORF">F6450_06110</name>
</gene>
<keyword evidence="1" id="KW-0175">Coiled coil</keyword>
<evidence type="ECO:0000313" key="3">
    <source>
        <dbReference type="EMBL" id="KAB1182683.1"/>
    </source>
</evidence>
<evidence type="ECO:0000256" key="1">
    <source>
        <dbReference type="SAM" id="Coils"/>
    </source>
</evidence>
<dbReference type="Proteomes" id="UP000480943">
    <property type="component" value="Unassembled WGS sequence"/>
</dbReference>
<feature type="chain" id="PRO_5044470874" evidence="2">
    <location>
        <begin position="23"/>
        <end position="107"/>
    </location>
</feature>
<dbReference type="EMBL" id="VZUQ01000040">
    <property type="protein sequence ID" value="KAB1182683.1"/>
    <property type="molecule type" value="Genomic_DNA"/>
</dbReference>
<name>A0AAD3ZWG7_PHODD</name>
<dbReference type="AlphaFoldDB" id="A0AAD3ZWG7"/>
<evidence type="ECO:0000256" key="2">
    <source>
        <dbReference type="SAM" id="SignalP"/>
    </source>
</evidence>
<accession>A0AAD3ZWG7</accession>
<evidence type="ECO:0000313" key="4">
    <source>
        <dbReference type="Proteomes" id="UP000480943"/>
    </source>
</evidence>
<comment type="caution">
    <text evidence="3">The sequence shown here is derived from an EMBL/GenBank/DDBJ whole genome shotgun (WGS) entry which is preliminary data.</text>
</comment>
<proteinExistence type="predicted"/>
<reference evidence="3 4" key="1">
    <citation type="submission" date="2019-09" db="EMBL/GenBank/DDBJ databases">
        <title>Photobacterium damselae subsp. damselae CDC-2227-81, a human clinical isolate.</title>
        <authorList>
            <person name="Osorio C.R."/>
        </authorList>
    </citation>
    <scope>NUCLEOTIDE SEQUENCE [LARGE SCALE GENOMIC DNA]</scope>
    <source>
        <strain evidence="3 4">CDC-2227-81</strain>
    </source>
</reference>
<feature type="coiled-coil region" evidence="1">
    <location>
        <begin position="22"/>
        <end position="56"/>
    </location>
</feature>
<keyword evidence="2" id="KW-0732">Signal</keyword>
<protein>
    <submittedName>
        <fullName evidence="3">Uncharacterized protein</fullName>
    </submittedName>
</protein>
<organism evidence="3 4">
    <name type="scientific">Photobacterium damselae subsp. damselae</name>
    <name type="common">Listonella damsela</name>
    <dbReference type="NCBI Taxonomy" id="85581"/>
    <lineage>
        <taxon>Bacteria</taxon>
        <taxon>Pseudomonadati</taxon>
        <taxon>Pseudomonadota</taxon>
        <taxon>Gammaproteobacteria</taxon>
        <taxon>Vibrionales</taxon>
        <taxon>Vibrionaceae</taxon>
        <taxon>Photobacterium</taxon>
    </lineage>
</organism>
<feature type="signal peptide" evidence="2">
    <location>
        <begin position="1"/>
        <end position="22"/>
    </location>
</feature>